<sequence>MQFDKALKYLGDFGVYQRVVYFSLCLMAVPVAWHSTGNTFLSAKPAHQCRLYQGYVYNASEAYDTVRSCEIPKLKDGQWDSCNMYNTSATHDDNNGECNSTYLWQSIPCQMGWVYDDGIYRSTVVTEWDLVCEDNALRQLSKTLVLVGKLFGSLLFGQLADTFGRKKSFTLAILLMVACGTGSAFANSLILFLVLQFIIGVVSTATFVVAIVIANEMVGKSFRVTAGIVFEYFYTIGYLSMALIAWCLDGDWRKIELAISIPPIIFLAYYFIVPESPRWLISRGKMAEAEKIVRKAAKVNKVDLPNSVFEDKKDPEQKRLPCLSQLQENRHSEETKTFIDLMRYPNLRRKAFIVYFVWLSNNMVYFGLTYFTEDLGSDPYLSFFLAGLVEIPAYILCQLLLGRIGRKWLICIFMTVGGVSLLSTLAVPKGSSSYLYPLPHNSVTQNRFKRVVANNKENNNSNLGTLTLAIAMIGKLCISGSYAIVYLYAIEIFPTPVRNAGVGGGAMLSRIGSISSPYILLLADYTFPEFPFLIFGSFTLVSGILMLVLPDTMGVKLPETMQEGEDFGK</sequence>
<dbReference type="KEGG" id="aplc:110981783"/>
<dbReference type="GO" id="GO:0016020">
    <property type="term" value="C:membrane"/>
    <property type="evidence" value="ECO:0007669"/>
    <property type="project" value="UniProtKB-SubCell"/>
</dbReference>
<feature type="domain" description="Major facilitator superfamily (MFS) profile" evidence="6">
    <location>
        <begin position="50"/>
        <end position="554"/>
    </location>
</feature>
<evidence type="ECO:0000256" key="2">
    <source>
        <dbReference type="ARBA" id="ARBA00022692"/>
    </source>
</evidence>
<evidence type="ECO:0000259" key="6">
    <source>
        <dbReference type="PROSITE" id="PS50850"/>
    </source>
</evidence>
<feature type="transmembrane region" description="Helical" evidence="5">
    <location>
        <begin position="168"/>
        <end position="186"/>
    </location>
</feature>
<evidence type="ECO:0000256" key="3">
    <source>
        <dbReference type="ARBA" id="ARBA00022989"/>
    </source>
</evidence>
<dbReference type="OrthoDB" id="2544694at2759"/>
<name>A0A8B7YQ10_ACAPL</name>
<dbReference type="CDD" id="cd17317">
    <property type="entry name" value="MFS_SLC22"/>
    <property type="match status" value="1"/>
</dbReference>
<evidence type="ECO:0000256" key="1">
    <source>
        <dbReference type="ARBA" id="ARBA00004141"/>
    </source>
</evidence>
<dbReference type="GeneID" id="110981783"/>
<feature type="transmembrane region" description="Helical" evidence="5">
    <location>
        <begin position="500"/>
        <end position="520"/>
    </location>
</feature>
<dbReference type="Proteomes" id="UP000694845">
    <property type="component" value="Unplaced"/>
</dbReference>
<feature type="transmembrane region" description="Helical" evidence="5">
    <location>
        <begin position="226"/>
        <end position="246"/>
    </location>
</feature>
<reference evidence="8" key="1">
    <citation type="submission" date="2025-08" db="UniProtKB">
        <authorList>
            <consortium name="RefSeq"/>
        </authorList>
    </citation>
    <scope>IDENTIFICATION</scope>
</reference>
<keyword evidence="2 5" id="KW-0812">Transmembrane</keyword>
<dbReference type="OMA" id="CEDNALR"/>
<organism evidence="7 8">
    <name type="scientific">Acanthaster planci</name>
    <name type="common">Crown-of-thorns starfish</name>
    <dbReference type="NCBI Taxonomy" id="133434"/>
    <lineage>
        <taxon>Eukaryota</taxon>
        <taxon>Metazoa</taxon>
        <taxon>Echinodermata</taxon>
        <taxon>Eleutherozoa</taxon>
        <taxon>Asterozoa</taxon>
        <taxon>Asteroidea</taxon>
        <taxon>Valvatacea</taxon>
        <taxon>Valvatida</taxon>
        <taxon>Acanthasteridae</taxon>
        <taxon>Acanthaster</taxon>
    </lineage>
</organism>
<dbReference type="PANTHER" id="PTHR24064">
    <property type="entry name" value="SOLUTE CARRIER FAMILY 22 MEMBER"/>
    <property type="match status" value="1"/>
</dbReference>
<gene>
    <name evidence="8" type="primary">LOC110981783</name>
</gene>
<feature type="transmembrane region" description="Helical" evidence="5">
    <location>
        <begin position="408"/>
        <end position="427"/>
    </location>
</feature>
<evidence type="ECO:0000256" key="5">
    <source>
        <dbReference type="SAM" id="Phobius"/>
    </source>
</evidence>
<feature type="transmembrane region" description="Helical" evidence="5">
    <location>
        <begin position="192"/>
        <end position="214"/>
    </location>
</feature>
<feature type="transmembrane region" description="Helical" evidence="5">
    <location>
        <begin position="351"/>
        <end position="368"/>
    </location>
</feature>
<keyword evidence="3 5" id="KW-1133">Transmembrane helix</keyword>
<feature type="transmembrane region" description="Helical" evidence="5">
    <location>
        <begin position="20"/>
        <end position="41"/>
    </location>
</feature>
<keyword evidence="4 5" id="KW-0472">Membrane</keyword>
<proteinExistence type="predicted"/>
<dbReference type="Gene3D" id="1.20.1250.20">
    <property type="entry name" value="MFS general substrate transporter like domains"/>
    <property type="match status" value="1"/>
</dbReference>
<dbReference type="GO" id="GO:0022857">
    <property type="term" value="F:transmembrane transporter activity"/>
    <property type="evidence" value="ECO:0007669"/>
    <property type="project" value="InterPro"/>
</dbReference>
<dbReference type="InterPro" id="IPR020846">
    <property type="entry name" value="MFS_dom"/>
</dbReference>
<dbReference type="Pfam" id="PF00083">
    <property type="entry name" value="Sugar_tr"/>
    <property type="match status" value="1"/>
</dbReference>
<keyword evidence="7" id="KW-1185">Reference proteome</keyword>
<dbReference type="InterPro" id="IPR005828">
    <property type="entry name" value="MFS_sugar_transport-like"/>
</dbReference>
<evidence type="ECO:0000256" key="4">
    <source>
        <dbReference type="ARBA" id="ARBA00023136"/>
    </source>
</evidence>
<feature type="transmembrane region" description="Helical" evidence="5">
    <location>
        <begin position="466"/>
        <end position="488"/>
    </location>
</feature>
<feature type="transmembrane region" description="Helical" evidence="5">
    <location>
        <begin position="532"/>
        <end position="549"/>
    </location>
</feature>
<dbReference type="PROSITE" id="PS50850">
    <property type="entry name" value="MFS"/>
    <property type="match status" value="1"/>
</dbReference>
<dbReference type="SUPFAM" id="SSF103473">
    <property type="entry name" value="MFS general substrate transporter"/>
    <property type="match status" value="1"/>
</dbReference>
<dbReference type="InterPro" id="IPR036259">
    <property type="entry name" value="MFS_trans_sf"/>
</dbReference>
<evidence type="ECO:0000313" key="7">
    <source>
        <dbReference type="Proteomes" id="UP000694845"/>
    </source>
</evidence>
<comment type="subcellular location">
    <subcellularLocation>
        <location evidence="1">Membrane</location>
        <topology evidence="1">Multi-pass membrane protein</topology>
    </subcellularLocation>
</comment>
<evidence type="ECO:0000313" key="8">
    <source>
        <dbReference type="RefSeq" id="XP_022095364.1"/>
    </source>
</evidence>
<dbReference type="AlphaFoldDB" id="A0A8B7YQ10"/>
<dbReference type="RefSeq" id="XP_022095364.1">
    <property type="nucleotide sequence ID" value="XM_022239672.1"/>
</dbReference>
<protein>
    <submittedName>
        <fullName evidence="8">Organic cation transporter protein-like</fullName>
    </submittedName>
</protein>
<feature type="transmembrane region" description="Helical" evidence="5">
    <location>
        <begin position="380"/>
        <end position="401"/>
    </location>
</feature>
<feature type="transmembrane region" description="Helical" evidence="5">
    <location>
        <begin position="252"/>
        <end position="273"/>
    </location>
</feature>
<accession>A0A8B7YQ10</accession>